<dbReference type="EMBL" id="JAAGPU010000049">
    <property type="protein sequence ID" value="NEU06532.1"/>
    <property type="molecule type" value="Genomic_DNA"/>
</dbReference>
<dbReference type="RefSeq" id="WP_061996548.1">
    <property type="nucleotide sequence ID" value="NZ_JAAGPU010000049.1"/>
</dbReference>
<dbReference type="Proteomes" id="UP000481872">
    <property type="component" value="Unassembled WGS sequence"/>
</dbReference>
<reference evidence="1 2" key="1">
    <citation type="submission" date="2020-02" db="EMBL/GenBank/DDBJ databases">
        <title>Genome assembly of a novel Clostridium senegalense strain.</title>
        <authorList>
            <person name="Gupta T.B."/>
            <person name="Jauregui R."/>
            <person name="Maclean P."/>
            <person name="Nawarathana A."/>
            <person name="Brightwell G."/>
        </authorList>
    </citation>
    <scope>NUCLEOTIDE SEQUENCE [LARGE SCALE GENOMIC DNA]</scope>
    <source>
        <strain evidence="1 2">AGRFS4</strain>
    </source>
</reference>
<comment type="caution">
    <text evidence="1">The sequence shown here is derived from an EMBL/GenBank/DDBJ whole genome shotgun (WGS) entry which is preliminary data.</text>
</comment>
<evidence type="ECO:0000313" key="2">
    <source>
        <dbReference type="Proteomes" id="UP000481872"/>
    </source>
</evidence>
<name>A0A6M0HA25_9CLOT</name>
<keyword evidence="2" id="KW-1185">Reference proteome</keyword>
<organism evidence="1 2">
    <name type="scientific">Clostridium senegalense</name>
    <dbReference type="NCBI Taxonomy" id="1465809"/>
    <lineage>
        <taxon>Bacteria</taxon>
        <taxon>Bacillati</taxon>
        <taxon>Bacillota</taxon>
        <taxon>Clostridia</taxon>
        <taxon>Eubacteriales</taxon>
        <taxon>Clostridiaceae</taxon>
        <taxon>Clostridium</taxon>
    </lineage>
</organism>
<evidence type="ECO:0000313" key="1">
    <source>
        <dbReference type="EMBL" id="NEU06532.1"/>
    </source>
</evidence>
<protein>
    <submittedName>
        <fullName evidence="1">Uncharacterized protein</fullName>
    </submittedName>
</protein>
<accession>A0A6M0HA25</accession>
<sequence>MKHINQRNMRIINEIMLYCLNIGCKNVNVNFSKLSDRVVINLASEIEDLSKESIDKMYFLLSTPRKPEIEEYYWLLNGGDDTNSELSLVGMMTDEISINYTNNILTINLIRLN</sequence>
<proteinExistence type="predicted"/>
<gene>
    <name evidence="1" type="ORF">G3M99_17135</name>
</gene>
<dbReference type="AlphaFoldDB" id="A0A6M0HA25"/>